<gene>
    <name evidence="1" type="ORF">JFY71_05495</name>
</gene>
<organism evidence="1 2">
    <name type="scientific">Miniphocaeibacter halophilus</name>
    <dbReference type="NCBI Taxonomy" id="2931922"/>
    <lineage>
        <taxon>Bacteria</taxon>
        <taxon>Bacillati</taxon>
        <taxon>Bacillota</taxon>
        <taxon>Tissierellia</taxon>
        <taxon>Tissierellales</taxon>
        <taxon>Peptoniphilaceae</taxon>
        <taxon>Miniphocaeibacter</taxon>
    </lineage>
</organism>
<protein>
    <submittedName>
        <fullName evidence="1">Uncharacterized protein</fullName>
    </submittedName>
</protein>
<evidence type="ECO:0000313" key="1">
    <source>
        <dbReference type="EMBL" id="QQK08992.1"/>
    </source>
</evidence>
<sequence>MIKIKEFKKTIVLFSIILIALVITAYTGDFNEFGLENTIAENTLDENAAYTLE</sequence>
<name>A0AC61MTL8_9FIRM</name>
<reference evidence="1 2" key="1">
    <citation type="journal article" date="2022" name="Int. J. Syst. Evol. Microbiol.">
        <title>Miniphocaeibacter halophilus sp. nov., an ammonium-tolerant acetate-producing bacterium isolated from a biogas system.</title>
        <authorList>
            <person name="Schnurer A."/>
            <person name="Singh A."/>
            <person name="Bi S."/>
            <person name="Qiao W."/>
            <person name="Westerholm M."/>
        </authorList>
    </citation>
    <scope>NUCLEOTIDE SEQUENCE [LARGE SCALE GENOMIC DNA]</scope>
    <source>
        <strain evidence="1 2">AMB_01</strain>
    </source>
</reference>
<keyword evidence="2" id="KW-1185">Reference proteome</keyword>
<dbReference type="Proteomes" id="UP000595814">
    <property type="component" value="Chromosome"/>
</dbReference>
<accession>A0AC61MTL8</accession>
<evidence type="ECO:0000313" key="2">
    <source>
        <dbReference type="Proteomes" id="UP000595814"/>
    </source>
</evidence>
<dbReference type="EMBL" id="CP066744">
    <property type="protein sequence ID" value="QQK08992.1"/>
    <property type="molecule type" value="Genomic_DNA"/>
</dbReference>
<proteinExistence type="predicted"/>